<name>A0A1B9ITS1_9TREE</name>
<dbReference type="GO" id="GO:0005634">
    <property type="term" value="C:nucleus"/>
    <property type="evidence" value="ECO:0007669"/>
    <property type="project" value="UniProtKB-SubCell"/>
</dbReference>
<dbReference type="Proteomes" id="UP000092583">
    <property type="component" value="Unassembled WGS sequence"/>
</dbReference>
<dbReference type="EMBL" id="KI669461">
    <property type="protein sequence ID" value="OCF58932.1"/>
    <property type="molecule type" value="Genomic_DNA"/>
</dbReference>
<evidence type="ECO:0000256" key="5">
    <source>
        <dbReference type="SAM" id="MobiDB-lite"/>
    </source>
</evidence>
<evidence type="ECO:0000256" key="2">
    <source>
        <dbReference type="ARBA" id="ARBA00010511"/>
    </source>
</evidence>
<dbReference type="SUPFAM" id="SSF48371">
    <property type="entry name" value="ARM repeat"/>
    <property type="match status" value="1"/>
</dbReference>
<evidence type="ECO:0000256" key="4">
    <source>
        <dbReference type="ARBA" id="ARBA00023242"/>
    </source>
</evidence>
<dbReference type="InterPro" id="IPR016024">
    <property type="entry name" value="ARM-type_fold"/>
</dbReference>
<keyword evidence="4" id="KW-0539">Nucleus</keyword>
<gene>
    <name evidence="7" type="ORF">L486_03425</name>
</gene>
<dbReference type="PANTHER" id="PTHR34105">
    <property type="entry name" value="PROLINE-, GLUTAMIC ACID- AND LEUCINE-RICH PROTEIN 1"/>
    <property type="match status" value="1"/>
</dbReference>
<evidence type="ECO:0000256" key="1">
    <source>
        <dbReference type="ARBA" id="ARBA00004123"/>
    </source>
</evidence>
<feature type="compositionally biased region" description="Acidic residues" evidence="5">
    <location>
        <begin position="672"/>
        <end position="705"/>
    </location>
</feature>
<evidence type="ECO:0000259" key="6">
    <source>
        <dbReference type="Pfam" id="PF08167"/>
    </source>
</evidence>
<evidence type="ECO:0000313" key="8">
    <source>
        <dbReference type="Proteomes" id="UP000092583"/>
    </source>
</evidence>
<accession>A0A1B9ITS1</accession>
<feature type="domain" description="Pre-rRNA-processing protein RIX1 N-terminal" evidence="6">
    <location>
        <begin position="4"/>
        <end position="113"/>
    </location>
</feature>
<dbReference type="Pfam" id="PF08167">
    <property type="entry name" value="RIX1"/>
    <property type="match status" value="1"/>
</dbReference>
<feature type="region of interest" description="Disordered" evidence="5">
    <location>
        <begin position="633"/>
        <end position="705"/>
    </location>
</feature>
<sequence length="705" mass="76617">MDEEGYVMTTYGKGFVGTCLGVLSSSSSSISNIPSYLTLMRTLVISSSQYPSFEREVIHPIMGKLSVSLGKLLERSISENRPEWDVILDLLSIVRQLIIHAPAPFRPLLPTLKPSLYHLILQIPTPTNPYPSIPDEIRKSASELVATLHVTAGKANSPQTWGMEMREALGGFGRAMSGLTTDGWEEEPIKAQPPNPPSALPELPVDPLGRLPVALDWAEGFTEVILALLSRYPTARPVPVPIAQITVPYISPQHHAALLAYLPRIWTLGMQLIGSVAIACGDHLFPHLGNILDHTVWLAERSPASMTDSQVQLLRFHHLLLTIFPPAVVPLEYPTRLLRLCLTRVQPLLENRTKSDISSGNVGGGGKRGKKRARNAEDGLVGGLEGREVRTVGVDEVKVIVCALQLVPLLHPTPLLSPSLLTFSIRLHLSLHLSIHSLGGILSSSSAQSELRESVHDVLGKAVLMTEGEGGTGRGWKSLIISVLEQHSENLALALHPSLPPLARPMPPLSQLHFFVKEGEEERKERIAMGFGMTDDDLLNEEHQEDEENVIVEQSVEKTSTISNGTIAQQASAISRSISTSTTNPITQAQTGPSIQKHVEVESTLVPATTPSVVTDQPTALVTHLPQAEAFATSESSTVASNFISQPSSSTTKISSRSEEKKIDLGDIVMLDQDDDDDDDEGIPELDSGSDDFDEDEDDEEEEEG</sequence>
<comment type="similarity">
    <text evidence="2">Belongs to the RIX1/PELP1 family.</text>
</comment>
<organism evidence="7 8">
    <name type="scientific">Kwoniella mangroviensis CBS 10435</name>
    <dbReference type="NCBI Taxonomy" id="1331196"/>
    <lineage>
        <taxon>Eukaryota</taxon>
        <taxon>Fungi</taxon>
        <taxon>Dikarya</taxon>
        <taxon>Basidiomycota</taxon>
        <taxon>Agaricomycotina</taxon>
        <taxon>Tremellomycetes</taxon>
        <taxon>Tremellales</taxon>
        <taxon>Cryptococcaceae</taxon>
        <taxon>Kwoniella</taxon>
    </lineage>
</organism>
<protein>
    <recommendedName>
        <fullName evidence="3">Pre-rRNA-processing protein RIX1</fullName>
    </recommendedName>
</protein>
<reference evidence="7 8" key="1">
    <citation type="submission" date="2013-07" db="EMBL/GenBank/DDBJ databases">
        <title>The Genome Sequence of Kwoniella mangroviensis CBS10435.</title>
        <authorList>
            <consortium name="The Broad Institute Genome Sequencing Platform"/>
            <person name="Cuomo C."/>
            <person name="Litvintseva A."/>
            <person name="Chen Y."/>
            <person name="Heitman J."/>
            <person name="Sun S."/>
            <person name="Springer D."/>
            <person name="Dromer F."/>
            <person name="Young S.K."/>
            <person name="Zeng Q."/>
            <person name="Gargeya S."/>
            <person name="Fitzgerald M."/>
            <person name="Abouelleil A."/>
            <person name="Alvarado L."/>
            <person name="Berlin A.M."/>
            <person name="Chapman S.B."/>
            <person name="Dewar J."/>
            <person name="Goldberg J."/>
            <person name="Griggs A."/>
            <person name="Gujja S."/>
            <person name="Hansen M."/>
            <person name="Howarth C."/>
            <person name="Imamovic A."/>
            <person name="Larimer J."/>
            <person name="McCowan C."/>
            <person name="Murphy C."/>
            <person name="Pearson M."/>
            <person name="Priest M."/>
            <person name="Roberts A."/>
            <person name="Saif S."/>
            <person name="Shea T."/>
            <person name="Sykes S."/>
            <person name="Wortman J."/>
            <person name="Nusbaum C."/>
            <person name="Birren B."/>
        </authorList>
    </citation>
    <scope>NUCLEOTIDE SEQUENCE [LARGE SCALE GENOMIC DNA]</scope>
    <source>
        <strain evidence="7 8">CBS 10435</strain>
    </source>
</reference>
<dbReference type="GO" id="GO:0006364">
    <property type="term" value="P:rRNA processing"/>
    <property type="evidence" value="ECO:0007669"/>
    <property type="project" value="TreeGrafter"/>
</dbReference>
<keyword evidence="8" id="KW-1185">Reference proteome</keyword>
<evidence type="ECO:0000313" key="7">
    <source>
        <dbReference type="EMBL" id="OCF58932.1"/>
    </source>
</evidence>
<reference evidence="8" key="2">
    <citation type="submission" date="2013-12" db="EMBL/GenBank/DDBJ databases">
        <title>Evolution of pathogenesis and genome organization in the Tremellales.</title>
        <authorList>
            <person name="Cuomo C."/>
            <person name="Litvintseva A."/>
            <person name="Heitman J."/>
            <person name="Chen Y."/>
            <person name="Sun S."/>
            <person name="Springer D."/>
            <person name="Dromer F."/>
            <person name="Young S."/>
            <person name="Zeng Q."/>
            <person name="Chapman S."/>
            <person name="Gujja S."/>
            <person name="Saif S."/>
            <person name="Birren B."/>
        </authorList>
    </citation>
    <scope>NUCLEOTIDE SEQUENCE [LARGE SCALE GENOMIC DNA]</scope>
    <source>
        <strain evidence="8">CBS 10435</strain>
    </source>
</reference>
<dbReference type="InterPro" id="IPR012583">
    <property type="entry name" value="RIX1_N"/>
</dbReference>
<comment type="subcellular location">
    <subcellularLocation>
        <location evidence="1">Nucleus</location>
    </subcellularLocation>
</comment>
<dbReference type="STRING" id="1331196.A0A1B9ITS1"/>
<dbReference type="PANTHER" id="PTHR34105:SF1">
    <property type="entry name" value="PROLINE-, GLUTAMIC ACID- AND LEUCINE-RICH PROTEIN 1"/>
    <property type="match status" value="1"/>
</dbReference>
<dbReference type="AlphaFoldDB" id="A0A1B9ITS1"/>
<feature type="compositionally biased region" description="Polar residues" evidence="5">
    <location>
        <begin position="633"/>
        <end position="647"/>
    </location>
</feature>
<evidence type="ECO:0000256" key="3">
    <source>
        <dbReference type="ARBA" id="ARBA00021502"/>
    </source>
</evidence>
<dbReference type="OrthoDB" id="20900at2759"/>
<proteinExistence type="inferred from homology"/>
<feature type="compositionally biased region" description="Basic and acidic residues" evidence="5">
    <location>
        <begin position="656"/>
        <end position="665"/>
    </location>
</feature>